<dbReference type="OrthoDB" id="10250831at2759"/>
<dbReference type="CDD" id="cd11561">
    <property type="entry name" value="W2_eIF5"/>
    <property type="match status" value="1"/>
</dbReference>
<dbReference type="GeneID" id="92367240"/>
<protein>
    <submittedName>
        <fullName evidence="8">Translation initiation factor 5</fullName>
    </submittedName>
</protein>
<feature type="compositionally biased region" description="Acidic residues" evidence="6">
    <location>
        <begin position="435"/>
        <end position="458"/>
    </location>
</feature>
<dbReference type="GO" id="GO:0071074">
    <property type="term" value="F:eukaryotic initiation factor eIF2 binding"/>
    <property type="evidence" value="ECO:0007669"/>
    <property type="project" value="TreeGrafter"/>
</dbReference>
<dbReference type="InterPro" id="IPR016189">
    <property type="entry name" value="Transl_init_fac_IF2/IF5_N"/>
</dbReference>
<dbReference type="AlphaFoldDB" id="A0A1J4MMZ0"/>
<dbReference type="GO" id="GO:0003743">
    <property type="term" value="F:translation initiation factor activity"/>
    <property type="evidence" value="ECO:0007669"/>
    <property type="project" value="UniProtKB-KW"/>
</dbReference>
<evidence type="ECO:0000256" key="2">
    <source>
        <dbReference type="ARBA" id="ARBA00022540"/>
    </source>
</evidence>
<reference evidence="8 9" key="1">
    <citation type="submission" date="2016-10" db="EMBL/GenBank/DDBJ databases">
        <title>Reductive evolution of mitochondrial metabolism and differential evolution of invasion-related proteins in Cryptosporidium.</title>
        <authorList>
            <person name="Liu S."/>
            <person name="Roellig D.M."/>
            <person name="Guo Y."/>
            <person name="Li N."/>
            <person name="Frace M.A."/>
            <person name="Tang K."/>
            <person name="Zhang L."/>
            <person name="Feng Y."/>
            <person name="Xiao L."/>
        </authorList>
    </citation>
    <scope>NUCLEOTIDE SEQUENCE [LARGE SCALE GENOMIC DNA]</scope>
    <source>
        <strain evidence="8">30847</strain>
    </source>
</reference>
<comment type="caution">
    <text evidence="8">The sequence shown here is derived from an EMBL/GenBank/DDBJ whole genome shotgun (WGS) entry which is preliminary data.</text>
</comment>
<dbReference type="PROSITE" id="PS51363">
    <property type="entry name" value="W2"/>
    <property type="match status" value="1"/>
</dbReference>
<dbReference type="FunFam" id="2.20.25.350:FF:000001">
    <property type="entry name" value="Eukaryotic translation initiation factor 5"/>
    <property type="match status" value="1"/>
</dbReference>
<dbReference type="InterPro" id="IPR045196">
    <property type="entry name" value="IF2/IF5"/>
</dbReference>
<feature type="region of interest" description="Disordered" evidence="6">
    <location>
        <begin position="379"/>
        <end position="458"/>
    </location>
</feature>
<dbReference type="Gene3D" id="1.25.40.180">
    <property type="match status" value="1"/>
</dbReference>
<dbReference type="Pfam" id="PF01873">
    <property type="entry name" value="eIF-5_eIF-2B"/>
    <property type="match status" value="1"/>
</dbReference>
<evidence type="ECO:0000259" key="7">
    <source>
        <dbReference type="PROSITE" id="PS51363"/>
    </source>
</evidence>
<keyword evidence="5" id="KW-0342">GTP-binding</keyword>
<dbReference type="GO" id="GO:0005525">
    <property type="term" value="F:GTP binding"/>
    <property type="evidence" value="ECO:0007669"/>
    <property type="project" value="UniProtKB-KW"/>
</dbReference>
<dbReference type="InterPro" id="IPR003307">
    <property type="entry name" value="W2_domain"/>
</dbReference>
<keyword evidence="4" id="KW-0648">Protein biosynthesis</keyword>
<dbReference type="SUPFAM" id="SSF100966">
    <property type="entry name" value="Translation initiation factor 2 beta, aIF2beta, N-terminal domain"/>
    <property type="match status" value="1"/>
</dbReference>
<feature type="region of interest" description="Disordered" evidence="6">
    <location>
        <begin position="137"/>
        <end position="197"/>
    </location>
</feature>
<dbReference type="EMBL" id="LRBS01000086">
    <property type="protein sequence ID" value="OII75626.1"/>
    <property type="molecule type" value="Genomic_DNA"/>
</dbReference>
<evidence type="ECO:0000313" key="8">
    <source>
        <dbReference type="EMBL" id="OII75626.1"/>
    </source>
</evidence>
<dbReference type="Gene3D" id="2.20.25.350">
    <property type="match status" value="1"/>
</dbReference>
<dbReference type="GO" id="GO:0005829">
    <property type="term" value="C:cytosol"/>
    <property type="evidence" value="ECO:0007669"/>
    <property type="project" value="TreeGrafter"/>
</dbReference>
<dbReference type="GO" id="GO:0005092">
    <property type="term" value="F:GDP-dissociation inhibitor activity"/>
    <property type="evidence" value="ECO:0007669"/>
    <property type="project" value="TreeGrafter"/>
</dbReference>
<comment type="similarity">
    <text evidence="1">Belongs to the eIF-2-beta/eIF-5 family.</text>
</comment>
<dbReference type="RefSeq" id="XP_067067472.1">
    <property type="nucleotide sequence ID" value="XM_067213282.1"/>
</dbReference>
<keyword evidence="3" id="KW-0547">Nucleotide-binding</keyword>
<name>A0A1J4MMZ0_9CRYT</name>
<accession>A0A1J4MMZ0</accession>
<evidence type="ECO:0000256" key="1">
    <source>
        <dbReference type="ARBA" id="ARBA00010397"/>
    </source>
</evidence>
<dbReference type="InterPro" id="IPR016190">
    <property type="entry name" value="Transl_init_fac_IF2/IF5_Zn-bd"/>
</dbReference>
<proteinExistence type="inferred from homology"/>
<feature type="compositionally biased region" description="Polar residues" evidence="6">
    <location>
        <begin position="173"/>
        <end position="184"/>
    </location>
</feature>
<dbReference type="PANTHER" id="PTHR23001:SF7">
    <property type="entry name" value="EUKARYOTIC TRANSLATION INITIATION FACTOR 5"/>
    <property type="match status" value="1"/>
</dbReference>
<dbReference type="SUPFAM" id="SSF48371">
    <property type="entry name" value="ARM repeat"/>
    <property type="match status" value="1"/>
</dbReference>
<evidence type="ECO:0000313" key="9">
    <source>
        <dbReference type="Proteomes" id="UP000186804"/>
    </source>
</evidence>
<feature type="compositionally biased region" description="Polar residues" evidence="6">
    <location>
        <begin position="406"/>
        <end position="433"/>
    </location>
</feature>
<feature type="compositionally biased region" description="Basic and acidic residues" evidence="6">
    <location>
        <begin position="159"/>
        <end position="171"/>
    </location>
</feature>
<dbReference type="PANTHER" id="PTHR23001">
    <property type="entry name" value="EUKARYOTIC TRANSLATION INITIATION FACTOR"/>
    <property type="match status" value="1"/>
</dbReference>
<dbReference type="VEuPathDB" id="CryptoDB:cand_030560"/>
<evidence type="ECO:0000256" key="6">
    <source>
        <dbReference type="SAM" id="MobiDB-lite"/>
    </source>
</evidence>
<dbReference type="Gene3D" id="3.30.30.170">
    <property type="match status" value="1"/>
</dbReference>
<keyword evidence="9" id="KW-1185">Reference proteome</keyword>
<evidence type="ECO:0000256" key="4">
    <source>
        <dbReference type="ARBA" id="ARBA00022917"/>
    </source>
</evidence>
<dbReference type="SUPFAM" id="SSF75689">
    <property type="entry name" value="Zinc-binding domain of translation initiation factor 2 beta"/>
    <property type="match status" value="1"/>
</dbReference>
<gene>
    <name evidence="8" type="ORF">cand_030560</name>
</gene>
<evidence type="ECO:0000256" key="5">
    <source>
        <dbReference type="ARBA" id="ARBA00023134"/>
    </source>
</evidence>
<feature type="domain" description="W2" evidence="7">
    <location>
        <begin position="211"/>
        <end position="385"/>
    </location>
</feature>
<dbReference type="InterPro" id="IPR002735">
    <property type="entry name" value="Transl_init_fac_IF2/IF5_dom"/>
</dbReference>
<keyword evidence="2 8" id="KW-0396">Initiation factor</keyword>
<feature type="compositionally biased region" description="Acidic residues" evidence="6">
    <location>
        <begin position="379"/>
        <end position="405"/>
    </location>
</feature>
<dbReference type="Pfam" id="PF02020">
    <property type="entry name" value="W2"/>
    <property type="match status" value="1"/>
</dbReference>
<dbReference type="Proteomes" id="UP000186804">
    <property type="component" value="Unassembled WGS sequence"/>
</dbReference>
<dbReference type="GO" id="GO:0001732">
    <property type="term" value="P:formation of cytoplasmic translation initiation complex"/>
    <property type="evidence" value="ECO:0007669"/>
    <property type="project" value="TreeGrafter"/>
</dbReference>
<organism evidence="8 9">
    <name type="scientific">Cryptosporidium andersoni</name>
    <dbReference type="NCBI Taxonomy" id="117008"/>
    <lineage>
        <taxon>Eukaryota</taxon>
        <taxon>Sar</taxon>
        <taxon>Alveolata</taxon>
        <taxon>Apicomplexa</taxon>
        <taxon>Conoidasida</taxon>
        <taxon>Coccidia</taxon>
        <taxon>Eucoccidiorida</taxon>
        <taxon>Eimeriorina</taxon>
        <taxon>Cryptosporidiidae</taxon>
        <taxon>Cryptosporidium</taxon>
    </lineage>
</organism>
<dbReference type="FunFam" id="3.30.30.170:FF:000002">
    <property type="entry name" value="Eukaryotic translation initiation factor 5"/>
    <property type="match status" value="1"/>
</dbReference>
<evidence type="ECO:0000256" key="3">
    <source>
        <dbReference type="ARBA" id="ARBA00022741"/>
    </source>
</evidence>
<dbReference type="InterPro" id="IPR016024">
    <property type="entry name" value="ARM-type_fold"/>
</dbReference>
<sequence>MLNIPSTVEDPNYRYKMPKLVSKIEGRGNGIRTKIVNMADIAKSLKRPPSYPTKFFGCELGALSKWEDKEERSIVNGAHQQPDLQRLMDKFILMYVLCPNCELPEIDLSVKKERVSCKCNACGHTGLLDNNHKITTYISKNPPGGVDSTMGSSSKSKKDRRDREKDRDKNSDQSNSVLSKNSGETYEKTSKSKIKKKKNKKSSGESYLCEKESLTFDSQEIADVVERLNNYILKNNETMTVDDFFSELRVLQVSQDFDANLRFYVSLVAFFGLNEVIDPKVFKLRTPFISRVVDGSLRSNAILSIFETYCVEKNPHTLVTYPYLLQQLYDSDILSERSILKYYQRDSPTSSGSYCSSFETFEKAKLACKPFIEWLLDGSDDDDNDNDDDDDDENGTNNSDCEEETPSSSATRNSNIKVKSLNVSKGTQSSHFIQDNEETGTLDENTPQEESDVDIDNI</sequence>
<dbReference type="SMART" id="SM00653">
    <property type="entry name" value="eIF2B_5"/>
    <property type="match status" value="1"/>
</dbReference>